<evidence type="ECO:0000256" key="1">
    <source>
        <dbReference type="ARBA" id="ARBA00022441"/>
    </source>
</evidence>
<evidence type="ECO:0000256" key="3">
    <source>
        <dbReference type="SAM" id="MobiDB-lite"/>
    </source>
</evidence>
<name>A0ABM1EF37_PRICU</name>
<dbReference type="InterPro" id="IPR006594">
    <property type="entry name" value="LisH"/>
</dbReference>
<feature type="compositionally biased region" description="Basic and acidic residues" evidence="3">
    <location>
        <begin position="430"/>
        <end position="439"/>
    </location>
</feature>
<dbReference type="InterPro" id="IPR010565">
    <property type="entry name" value="Muskelin_N"/>
</dbReference>
<dbReference type="RefSeq" id="XP_014670808.1">
    <property type="nucleotide sequence ID" value="XM_014815322.1"/>
</dbReference>
<keyword evidence="2" id="KW-0677">Repeat</keyword>
<proteinExistence type="predicted"/>
<accession>A0ABM1EF37</accession>
<dbReference type="Pfam" id="PF06588">
    <property type="entry name" value="Muskelin_N"/>
    <property type="match status" value="1"/>
</dbReference>
<dbReference type="PANTHER" id="PTHR15526:SF5">
    <property type="entry name" value="MUSKELIN"/>
    <property type="match status" value="1"/>
</dbReference>
<dbReference type="GeneID" id="106811618"/>
<gene>
    <name evidence="6" type="primary">LOC106811618</name>
</gene>
<organism evidence="5 6">
    <name type="scientific">Priapulus caudatus</name>
    <name type="common">Priapulid worm</name>
    <dbReference type="NCBI Taxonomy" id="37621"/>
    <lineage>
        <taxon>Eukaryota</taxon>
        <taxon>Metazoa</taxon>
        <taxon>Ecdysozoa</taxon>
        <taxon>Scalidophora</taxon>
        <taxon>Priapulida</taxon>
        <taxon>Priapulimorpha</taxon>
        <taxon>Priapulimorphida</taxon>
        <taxon>Priapulidae</taxon>
        <taxon>Priapulus</taxon>
    </lineage>
</organism>
<keyword evidence="1" id="KW-0880">Kelch repeat</keyword>
<evidence type="ECO:0000256" key="2">
    <source>
        <dbReference type="ARBA" id="ARBA00022737"/>
    </source>
</evidence>
<evidence type="ECO:0000259" key="4">
    <source>
        <dbReference type="Pfam" id="PF06588"/>
    </source>
</evidence>
<dbReference type="Gene3D" id="2.60.120.260">
    <property type="entry name" value="Galactose-binding domain-like"/>
    <property type="match status" value="1"/>
</dbReference>
<feature type="domain" description="Muskelin N-terminal" evidence="4">
    <location>
        <begin position="7"/>
        <end position="200"/>
    </location>
</feature>
<dbReference type="PANTHER" id="PTHR15526">
    <property type="entry name" value="MUSKELIN"/>
    <property type="match status" value="1"/>
</dbReference>
<protein>
    <submittedName>
        <fullName evidence="6">Muskelin-like</fullName>
    </submittedName>
</protein>
<evidence type="ECO:0000313" key="5">
    <source>
        <dbReference type="Proteomes" id="UP000695022"/>
    </source>
</evidence>
<feature type="compositionally biased region" description="Polar residues" evidence="3">
    <location>
        <begin position="418"/>
        <end position="429"/>
    </location>
</feature>
<evidence type="ECO:0000313" key="6">
    <source>
        <dbReference type="RefSeq" id="XP_014670808.1"/>
    </source>
</evidence>
<dbReference type="Gene3D" id="2.120.10.80">
    <property type="entry name" value="Kelch-type beta propeller"/>
    <property type="match status" value="2"/>
</dbReference>
<dbReference type="InterPro" id="IPR052456">
    <property type="entry name" value="CTLH_complex_component"/>
</dbReference>
<dbReference type="Pfam" id="PF24681">
    <property type="entry name" value="Kelch_KLHDC2_KLHL20_DRC7"/>
    <property type="match status" value="1"/>
</dbReference>
<dbReference type="Proteomes" id="UP000695022">
    <property type="component" value="Unplaced"/>
</dbReference>
<dbReference type="InterPro" id="IPR008979">
    <property type="entry name" value="Galactose-bd-like_sf"/>
</dbReference>
<reference evidence="6" key="1">
    <citation type="submission" date="2025-08" db="UniProtKB">
        <authorList>
            <consortium name="RefSeq"/>
        </authorList>
    </citation>
    <scope>IDENTIFICATION</scope>
</reference>
<dbReference type="PROSITE" id="PS50896">
    <property type="entry name" value="LISH"/>
    <property type="match status" value="1"/>
</dbReference>
<sequence>MASQGKKKLEFAVTKWSTYSASYVPENIMEDKPYDHASRWSSDSNTPPQFLLLKLVRPAIVETITFGKYEKTHVCNLKKFKIFGGLNEDHMIELLESGLKNDHIPETFVLKHALEENLFPCRYIKIMPILSWGPNFNFSIWYIELQGVDEGVIVQPCMNWYNTYRERAAIRLCLKHFRQHNYTEAFESLQKKTKVSLEHPVLTELHSLLVLRGDYDACERVMEKAARDGRFTHFISQQDYKAKWTPITAVTHNDGTDYKPGMRGGHQMVIDVYTETIYLFGGWDGTQDLADFWSFQISSGEWTCLSFNTESEGGPSARSCHKMCLDCERRRIFVLGRYLESSMRTGANLKSDFYMYDIDSNKWTLVTDDTASLGGPRLIFDHQIVMDAERQMIYVFGGRILTRSWKKSPGNKNKKFSRSGSAVDSTRQGLSKDKDRRDENPRNSFWVFDIAHNRWSCIYKNEKLNQKDSSKQSVLEPCARYAHQLTYDHVHKVHYLFGGNPGVSSLPKVRLDDFWSLRLSRPSRDTLLRRCRYLIRKHRFQEIATCAPAAALRYLQTELAELVDHHDEDETLGFQQLAATLFTSQSDDEDFSIADAEVEPHFHSRSQLFDILVNFFPDDMAQPKGNLIDLITF</sequence>
<dbReference type="SUPFAM" id="SSF49785">
    <property type="entry name" value="Galactose-binding domain-like"/>
    <property type="match status" value="1"/>
</dbReference>
<dbReference type="SMART" id="SM00667">
    <property type="entry name" value="LisH"/>
    <property type="match status" value="1"/>
</dbReference>
<dbReference type="SUPFAM" id="SSF117281">
    <property type="entry name" value="Kelch motif"/>
    <property type="match status" value="1"/>
</dbReference>
<feature type="region of interest" description="Disordered" evidence="3">
    <location>
        <begin position="407"/>
        <end position="439"/>
    </location>
</feature>
<keyword evidence="5" id="KW-1185">Reference proteome</keyword>
<dbReference type="InterPro" id="IPR015915">
    <property type="entry name" value="Kelch-typ_b-propeller"/>
</dbReference>